<keyword evidence="6 9" id="KW-0472">Membrane</keyword>
<dbReference type="GO" id="GO:0015250">
    <property type="term" value="F:water channel activity"/>
    <property type="evidence" value="ECO:0007669"/>
    <property type="project" value="TreeGrafter"/>
</dbReference>
<reference evidence="11" key="3">
    <citation type="submission" date="2016-06" db="UniProtKB">
        <authorList>
            <consortium name="WormBaseParasite"/>
        </authorList>
    </citation>
    <scope>IDENTIFICATION</scope>
</reference>
<keyword evidence="10" id="KW-1185">Reference proteome</keyword>
<keyword evidence="4 8" id="KW-0812">Transmembrane</keyword>
<keyword evidence="5 9" id="KW-1133">Transmembrane helix</keyword>
<evidence type="ECO:0000256" key="6">
    <source>
        <dbReference type="ARBA" id="ARBA00023136"/>
    </source>
</evidence>
<feature type="transmembrane region" description="Helical" evidence="9">
    <location>
        <begin position="236"/>
        <end position="255"/>
    </location>
</feature>
<feature type="transmembrane region" description="Helical" evidence="9">
    <location>
        <begin position="185"/>
        <end position="203"/>
    </location>
</feature>
<sequence>MQMFVERWKAKCRIQNQLVRMLLCEFVATAFLIFVGLAVEVQAQFNSHPANSSSIGWGLALVFAVQMAFPLSGGHLNPAVSLSAWSFGNLPFAHFLLYSIAQTAGAFIGAALTYLIYFDKIAEFDGGARAVYGPKATAAVFATYPGPHLSLLGSIIDQTSCTAVLCFIIGIITDKHNRIPTVAQPVMMGMMLTVICMAFGMNAGNAMNPARDFGPRLFTLMAGYGWEVFSYNSYKWFWVPILCPLFGAIVGSWAYQLIISAQIGPTEEEEERSLSPDQSVTKS</sequence>
<proteinExistence type="inferred from homology"/>
<dbReference type="GO" id="GO:0015254">
    <property type="term" value="F:glycerol channel activity"/>
    <property type="evidence" value="ECO:0007669"/>
    <property type="project" value="TreeGrafter"/>
</dbReference>
<evidence type="ECO:0000256" key="8">
    <source>
        <dbReference type="RuleBase" id="RU000477"/>
    </source>
</evidence>
<evidence type="ECO:0000313" key="10">
    <source>
        <dbReference type="Proteomes" id="UP000050741"/>
    </source>
</evidence>
<dbReference type="InterPro" id="IPR000425">
    <property type="entry name" value="MIP"/>
</dbReference>
<comment type="similarity">
    <text evidence="2 8">Belongs to the MIP/aquaporin (TC 1.A.8) family.</text>
</comment>
<feature type="transmembrane region" description="Helical" evidence="9">
    <location>
        <begin position="95"/>
        <end position="117"/>
    </location>
</feature>
<dbReference type="Gene3D" id="1.20.1080.10">
    <property type="entry name" value="Glycerol uptake facilitator protein"/>
    <property type="match status" value="1"/>
</dbReference>
<evidence type="ECO:0000256" key="5">
    <source>
        <dbReference type="ARBA" id="ARBA00022989"/>
    </source>
</evidence>
<accession>A0A183BYR1</accession>
<comment type="subcellular location">
    <subcellularLocation>
        <location evidence="1">Membrane</location>
        <topology evidence="1">Multi-pass membrane protein</topology>
    </subcellularLocation>
</comment>
<evidence type="ECO:0000256" key="1">
    <source>
        <dbReference type="ARBA" id="ARBA00004141"/>
    </source>
</evidence>
<name>A0A183BYR1_GLOPA</name>
<evidence type="ECO:0000256" key="9">
    <source>
        <dbReference type="SAM" id="Phobius"/>
    </source>
</evidence>
<dbReference type="Pfam" id="PF00230">
    <property type="entry name" value="MIP"/>
    <property type="match status" value="1"/>
</dbReference>
<evidence type="ECO:0000313" key="11">
    <source>
        <dbReference type="WBParaSite" id="GPLIN_000575100"/>
    </source>
</evidence>
<dbReference type="InterPro" id="IPR022357">
    <property type="entry name" value="MIP_CS"/>
</dbReference>
<reference evidence="10" key="1">
    <citation type="submission" date="2013-12" db="EMBL/GenBank/DDBJ databases">
        <authorList>
            <person name="Aslett M."/>
        </authorList>
    </citation>
    <scope>NUCLEOTIDE SEQUENCE [LARGE SCALE GENOMIC DNA]</scope>
    <source>
        <strain evidence="10">Lindley</strain>
    </source>
</reference>
<dbReference type="GO" id="GO:0016323">
    <property type="term" value="C:basolateral plasma membrane"/>
    <property type="evidence" value="ECO:0007669"/>
    <property type="project" value="TreeGrafter"/>
</dbReference>
<dbReference type="PRINTS" id="PR00783">
    <property type="entry name" value="MINTRINSICP"/>
</dbReference>
<keyword evidence="3 8" id="KW-0813">Transport</keyword>
<protein>
    <submittedName>
        <fullName evidence="11">Aquaporin</fullName>
    </submittedName>
</protein>
<organism evidence="10 11">
    <name type="scientific">Globodera pallida</name>
    <name type="common">Potato cyst nematode worm</name>
    <name type="synonym">Heterodera pallida</name>
    <dbReference type="NCBI Taxonomy" id="36090"/>
    <lineage>
        <taxon>Eukaryota</taxon>
        <taxon>Metazoa</taxon>
        <taxon>Ecdysozoa</taxon>
        <taxon>Nematoda</taxon>
        <taxon>Chromadorea</taxon>
        <taxon>Rhabditida</taxon>
        <taxon>Tylenchina</taxon>
        <taxon>Tylenchomorpha</taxon>
        <taxon>Tylenchoidea</taxon>
        <taxon>Heteroderidae</taxon>
        <taxon>Heteroderinae</taxon>
        <taxon>Globodera</taxon>
    </lineage>
</organism>
<comment type="function">
    <text evidence="7">Aquaglyceroporin that may modulate the water content and osmolytes during anhydrobiosis.</text>
</comment>
<feature type="transmembrane region" description="Helical" evidence="9">
    <location>
        <begin position="151"/>
        <end position="173"/>
    </location>
</feature>
<evidence type="ECO:0000256" key="7">
    <source>
        <dbReference type="ARBA" id="ARBA00045280"/>
    </source>
</evidence>
<reference evidence="10" key="2">
    <citation type="submission" date="2014-05" db="EMBL/GenBank/DDBJ databases">
        <title>The genome and life-stage specific transcriptomes of Globodera pallida elucidate key aspects of plant parasitism by a cyst nematode.</title>
        <authorList>
            <person name="Cotton J.A."/>
            <person name="Lilley C.J."/>
            <person name="Jones L.M."/>
            <person name="Kikuchi T."/>
            <person name="Reid A.J."/>
            <person name="Thorpe P."/>
            <person name="Tsai I.J."/>
            <person name="Beasley H."/>
            <person name="Blok V."/>
            <person name="Cock P.J.A."/>
            <person name="Van den Akker S.E."/>
            <person name="Holroyd N."/>
            <person name="Hunt M."/>
            <person name="Mantelin S."/>
            <person name="Naghra H."/>
            <person name="Pain A."/>
            <person name="Palomares-Rius J.E."/>
            <person name="Zarowiecki M."/>
            <person name="Berriman M."/>
            <person name="Jones J.T."/>
            <person name="Urwin P.E."/>
        </authorList>
    </citation>
    <scope>NUCLEOTIDE SEQUENCE [LARGE SCALE GENOMIC DNA]</scope>
    <source>
        <strain evidence="10">Lindley</strain>
    </source>
</reference>
<dbReference type="SUPFAM" id="SSF81338">
    <property type="entry name" value="Aquaporin-like"/>
    <property type="match status" value="1"/>
</dbReference>
<evidence type="ECO:0000256" key="4">
    <source>
        <dbReference type="ARBA" id="ARBA00022692"/>
    </source>
</evidence>
<dbReference type="PROSITE" id="PS00221">
    <property type="entry name" value="MIP"/>
    <property type="match status" value="1"/>
</dbReference>
<dbReference type="PANTHER" id="PTHR43829">
    <property type="entry name" value="AQUAPORIN OR AQUAGLYCEROPORIN RELATED"/>
    <property type="match status" value="1"/>
</dbReference>
<feature type="transmembrane region" description="Helical" evidence="9">
    <location>
        <begin position="21"/>
        <end position="43"/>
    </location>
</feature>
<dbReference type="InterPro" id="IPR050363">
    <property type="entry name" value="MIP/Aquaporin"/>
</dbReference>
<dbReference type="CDD" id="cd00333">
    <property type="entry name" value="MIP"/>
    <property type="match status" value="1"/>
</dbReference>
<feature type="transmembrane region" description="Helical" evidence="9">
    <location>
        <begin position="55"/>
        <end position="74"/>
    </location>
</feature>
<dbReference type="Proteomes" id="UP000050741">
    <property type="component" value="Unassembled WGS sequence"/>
</dbReference>
<evidence type="ECO:0000256" key="3">
    <source>
        <dbReference type="ARBA" id="ARBA00022448"/>
    </source>
</evidence>
<dbReference type="WBParaSite" id="GPLIN_000575100">
    <property type="protein sequence ID" value="GPLIN_000575100"/>
    <property type="gene ID" value="GPLIN_000575100"/>
</dbReference>
<evidence type="ECO:0000256" key="2">
    <source>
        <dbReference type="ARBA" id="ARBA00006175"/>
    </source>
</evidence>
<dbReference type="PANTHER" id="PTHR43829:SF9">
    <property type="entry name" value="AQUAPORIN-9"/>
    <property type="match status" value="1"/>
</dbReference>
<dbReference type="InterPro" id="IPR023271">
    <property type="entry name" value="Aquaporin-like"/>
</dbReference>
<dbReference type="AlphaFoldDB" id="A0A183BYR1"/>